<evidence type="ECO:0000313" key="6">
    <source>
        <dbReference type="Proteomes" id="UP000261600"/>
    </source>
</evidence>
<dbReference type="InterPro" id="IPR000922">
    <property type="entry name" value="Lectin_gal-bd_dom"/>
</dbReference>
<organism evidence="5 6">
    <name type="scientific">Monopterus albus</name>
    <name type="common">Swamp eel</name>
    <dbReference type="NCBI Taxonomy" id="43700"/>
    <lineage>
        <taxon>Eukaryota</taxon>
        <taxon>Metazoa</taxon>
        <taxon>Chordata</taxon>
        <taxon>Craniata</taxon>
        <taxon>Vertebrata</taxon>
        <taxon>Euteleostomi</taxon>
        <taxon>Actinopterygii</taxon>
        <taxon>Neopterygii</taxon>
        <taxon>Teleostei</taxon>
        <taxon>Neoteleostei</taxon>
        <taxon>Acanthomorphata</taxon>
        <taxon>Anabantaria</taxon>
        <taxon>Synbranchiformes</taxon>
        <taxon>Synbranchidae</taxon>
        <taxon>Monopterus</taxon>
    </lineage>
</organism>
<keyword evidence="6" id="KW-1185">Reference proteome</keyword>
<evidence type="ECO:0000259" key="4">
    <source>
        <dbReference type="PROSITE" id="PS50228"/>
    </source>
</evidence>
<dbReference type="PANTHER" id="PTHR46780">
    <property type="entry name" value="PROTEIN EVA-1"/>
    <property type="match status" value="1"/>
</dbReference>
<name>A0A3Q3IAF3_MONAL</name>
<dbReference type="Pfam" id="PF02140">
    <property type="entry name" value="SUEL_Lectin"/>
    <property type="match status" value="2"/>
</dbReference>
<evidence type="ECO:0000256" key="3">
    <source>
        <dbReference type="ARBA" id="ARBA00022737"/>
    </source>
</evidence>
<dbReference type="InterPro" id="IPR043159">
    <property type="entry name" value="Lectin_gal-bd_sf"/>
</dbReference>
<protein>
    <recommendedName>
        <fullName evidence="4">SUEL-type lectin domain-containing protein</fullName>
    </recommendedName>
</protein>
<feature type="domain" description="SUEL-type lectin" evidence="4">
    <location>
        <begin position="123"/>
        <end position="212"/>
    </location>
</feature>
<evidence type="ECO:0000313" key="5">
    <source>
        <dbReference type="Ensembl" id="ENSMALP00000000363.1"/>
    </source>
</evidence>
<dbReference type="Ensembl" id="ENSMALT00000000395.1">
    <property type="protein sequence ID" value="ENSMALP00000000363.1"/>
    <property type="gene ID" value="ENSMALG00000000328.1"/>
</dbReference>
<dbReference type="Gene3D" id="2.60.120.740">
    <property type="match status" value="2"/>
</dbReference>
<dbReference type="GO" id="GO:0030246">
    <property type="term" value="F:carbohydrate binding"/>
    <property type="evidence" value="ECO:0007669"/>
    <property type="project" value="UniProtKB-KW"/>
</dbReference>
<dbReference type="AlphaFoldDB" id="A0A3Q3IAF3"/>
<accession>A0A3Q3IAF3</accession>
<dbReference type="FunFam" id="2.60.120.740:FF:000003">
    <property type="entry name" value="Protein eva-1 homolog C"/>
    <property type="match status" value="2"/>
</dbReference>
<feature type="domain" description="SUEL-type lectin" evidence="4">
    <location>
        <begin position="29"/>
        <end position="118"/>
    </location>
</feature>
<dbReference type="Proteomes" id="UP000261600">
    <property type="component" value="Unplaced"/>
</dbReference>
<evidence type="ECO:0000256" key="2">
    <source>
        <dbReference type="ARBA" id="ARBA00022734"/>
    </source>
</evidence>
<sequence>GKLDFPSTERVSSCDDHHFQCLNCAHTVACEGLVAHLKCAEGEVISVDSANYGRHDKTTCASGRPDSQIQNVQCSSPTSKVADRCNGKSTCDVSVNNSEFGDPCVGTYKYLEVTYKCQPHTVACEGSLAHLKCAEGQIISVDSANYGRHDQTTCVSGRPYSQIQNVQCSRPTSKVADSCNGKNSCDINANNSEFGDPCFGTYKYLEVTYRCQHPV</sequence>
<reference evidence="5" key="2">
    <citation type="submission" date="2025-09" db="UniProtKB">
        <authorList>
            <consortium name="Ensembl"/>
        </authorList>
    </citation>
    <scope>IDENTIFICATION</scope>
</reference>
<dbReference type="CDD" id="cd22835">
    <property type="entry name" value="Gal_Rha_Lectin_SML_rpt2"/>
    <property type="match status" value="2"/>
</dbReference>
<keyword evidence="1" id="KW-0348">Hemagglutinin</keyword>
<proteinExistence type="predicted"/>
<reference evidence="5" key="1">
    <citation type="submission" date="2025-08" db="UniProtKB">
        <authorList>
            <consortium name="Ensembl"/>
        </authorList>
    </citation>
    <scope>IDENTIFICATION</scope>
</reference>
<keyword evidence="2" id="KW-0430">Lectin</keyword>
<dbReference type="PROSITE" id="PS50228">
    <property type="entry name" value="SUEL_LECTIN"/>
    <property type="match status" value="2"/>
</dbReference>
<keyword evidence="3" id="KW-0677">Repeat</keyword>
<evidence type="ECO:0000256" key="1">
    <source>
        <dbReference type="ARBA" id="ARBA00022546"/>
    </source>
</evidence>